<dbReference type="Proteomes" id="UP001054252">
    <property type="component" value="Unassembled WGS sequence"/>
</dbReference>
<dbReference type="AlphaFoldDB" id="A0AAV5LAS5"/>
<sequence length="83" mass="9691">MEAIRCLSELKWLSIYKCPELCASGSGSEWDCISHISDIRIDDRWIQQDGDPTETRIWLHQDDDNEQLPVRATGLRHFICCRN</sequence>
<accession>A0AAV5LAS5</accession>
<evidence type="ECO:0000313" key="2">
    <source>
        <dbReference type="Proteomes" id="UP001054252"/>
    </source>
</evidence>
<proteinExistence type="predicted"/>
<keyword evidence="2" id="KW-1185">Reference proteome</keyword>
<reference evidence="1 2" key="1">
    <citation type="journal article" date="2021" name="Commun. Biol.">
        <title>The genome of Shorea leprosula (Dipterocarpaceae) highlights the ecological relevance of drought in aseasonal tropical rainforests.</title>
        <authorList>
            <person name="Ng K.K.S."/>
            <person name="Kobayashi M.J."/>
            <person name="Fawcett J.A."/>
            <person name="Hatakeyama M."/>
            <person name="Paape T."/>
            <person name="Ng C.H."/>
            <person name="Ang C.C."/>
            <person name="Tnah L.H."/>
            <person name="Lee C.T."/>
            <person name="Nishiyama T."/>
            <person name="Sese J."/>
            <person name="O'Brien M.J."/>
            <person name="Copetti D."/>
            <person name="Mohd Noor M.I."/>
            <person name="Ong R.C."/>
            <person name="Putra M."/>
            <person name="Sireger I.Z."/>
            <person name="Indrioko S."/>
            <person name="Kosugi Y."/>
            <person name="Izuno A."/>
            <person name="Isagi Y."/>
            <person name="Lee S.L."/>
            <person name="Shimizu K.K."/>
        </authorList>
    </citation>
    <scope>NUCLEOTIDE SEQUENCE [LARGE SCALE GENOMIC DNA]</scope>
    <source>
        <strain evidence="1">214</strain>
    </source>
</reference>
<comment type="caution">
    <text evidence="1">The sequence shown here is derived from an EMBL/GenBank/DDBJ whole genome shotgun (WGS) entry which is preliminary data.</text>
</comment>
<gene>
    <name evidence="1" type="ORF">SLEP1_g42727</name>
</gene>
<protein>
    <submittedName>
        <fullName evidence="1">Uncharacterized protein</fullName>
    </submittedName>
</protein>
<name>A0AAV5LAS5_9ROSI</name>
<evidence type="ECO:0000313" key="1">
    <source>
        <dbReference type="EMBL" id="GKV34351.1"/>
    </source>
</evidence>
<organism evidence="1 2">
    <name type="scientific">Rubroshorea leprosula</name>
    <dbReference type="NCBI Taxonomy" id="152421"/>
    <lineage>
        <taxon>Eukaryota</taxon>
        <taxon>Viridiplantae</taxon>
        <taxon>Streptophyta</taxon>
        <taxon>Embryophyta</taxon>
        <taxon>Tracheophyta</taxon>
        <taxon>Spermatophyta</taxon>
        <taxon>Magnoliopsida</taxon>
        <taxon>eudicotyledons</taxon>
        <taxon>Gunneridae</taxon>
        <taxon>Pentapetalae</taxon>
        <taxon>rosids</taxon>
        <taxon>malvids</taxon>
        <taxon>Malvales</taxon>
        <taxon>Dipterocarpaceae</taxon>
        <taxon>Rubroshorea</taxon>
    </lineage>
</organism>
<dbReference type="EMBL" id="BPVZ01000104">
    <property type="protein sequence ID" value="GKV34351.1"/>
    <property type="molecule type" value="Genomic_DNA"/>
</dbReference>